<keyword evidence="9 10" id="KW-0739">Sodium transport</keyword>
<evidence type="ECO:0000256" key="9">
    <source>
        <dbReference type="ARBA" id="ARBA00023201"/>
    </source>
</evidence>
<comment type="function">
    <text evidence="10">Na(+)/H(+) antiporter that extrudes sodium in exchange for external protons.</text>
</comment>
<dbReference type="Pfam" id="PF00999">
    <property type="entry name" value="Na_H_Exchanger"/>
    <property type="match status" value="1"/>
</dbReference>
<dbReference type="RefSeq" id="WP_406764089.1">
    <property type="nucleotide sequence ID" value="NZ_JBJHZY010000001.1"/>
</dbReference>
<keyword evidence="6 10" id="KW-0915">Sodium</keyword>
<dbReference type="EMBL" id="JBJHZY010000001">
    <property type="protein sequence ID" value="MFL0267487.1"/>
    <property type="molecule type" value="Genomic_DNA"/>
</dbReference>
<dbReference type="Gene3D" id="6.10.140.1330">
    <property type="match status" value="1"/>
</dbReference>
<evidence type="ECO:0000256" key="8">
    <source>
        <dbReference type="ARBA" id="ARBA00023136"/>
    </source>
</evidence>
<feature type="transmembrane region" description="Helical" evidence="10">
    <location>
        <begin position="384"/>
        <end position="406"/>
    </location>
</feature>
<accession>A0ABW8TP39</accession>
<keyword evidence="7 10" id="KW-0406">Ion transport</keyword>
<feature type="transmembrane region" description="Helical" evidence="10">
    <location>
        <begin position="305"/>
        <end position="328"/>
    </location>
</feature>
<feature type="transmembrane region" description="Helical" evidence="10">
    <location>
        <begin position="349"/>
        <end position="372"/>
    </location>
</feature>
<feature type="transmembrane region" description="Helical" evidence="10">
    <location>
        <begin position="76"/>
        <end position="98"/>
    </location>
</feature>
<name>A0ABW8TP39_9CLOT</name>
<keyword evidence="3 10" id="KW-1003">Cell membrane</keyword>
<feature type="transmembrane region" description="Helical" evidence="10">
    <location>
        <begin position="174"/>
        <end position="198"/>
    </location>
</feature>
<keyword evidence="13" id="KW-1185">Reference proteome</keyword>
<keyword evidence="4 10" id="KW-0812">Transmembrane</keyword>
<comment type="subcellular location">
    <subcellularLocation>
        <location evidence="1 10">Cell membrane</location>
        <topology evidence="1 10">Multi-pass membrane protein</topology>
    </subcellularLocation>
</comment>
<sequence>MLILLICIGISNVLNRFIPMVPIPLIQIALGMLLAVLPLGIHMPLNPELFLVLFIAPLLFNDGKRVSRNELWNQRIPILLMSLGLVFVTVFVLGYVIHLMIPSISLSASFALAAILSPTDAVAVQSLSKRINLPGNIMHLLEGEALTNDASGLVAFKFAVAATVSGIFSLTQATFSFFLIAIGGVLAGVILSFLVIKLRRFIRRLGMEDVTVQMLIQIITPFFLYLAAEELGGSGILAVVAGGIVHAYEHERTESFMSKLQVVSVSTWSVIIFILNGLVFLILGLQIPAVIKVIFYDEKYDNLTVFGYILAISVILIIIRFIWVYIFYEGKFTFSRKEMFSKTRLKFSVLTSISGVRGSVTLAAAFSIPYVILGGNAFPQRDLIIFISAGVILFTLIEASVLLPLLSKKEKHINKENTDKLEHLALIKVIEASVKVLRDEMNDENRKATMYVISNFNKLIRNGYRNTNKFKLTMELSEIKKDVFTEALEAEKKEIEHLFETDQVSRQVYFELVELYSHTETILKDGFKHRFKLAVSTAKRLVSKLLSLRKKSNLSLIKEVELAQITVYKGVIIAIRDKINEENKAASIELISHYNELIARLHRGDLPNNLDQFNEIKRKLQFKAIEVQRKEVQLLFENGEINRDIANKLRKFINYWEASILD</sequence>
<keyword evidence="8 10" id="KW-0472">Membrane</keyword>
<dbReference type="Proteomes" id="UP001623661">
    <property type="component" value="Unassembled WGS sequence"/>
</dbReference>
<dbReference type="InterPro" id="IPR018422">
    <property type="entry name" value="Cation/H_exchanger_CPA1"/>
</dbReference>
<dbReference type="InterPro" id="IPR006153">
    <property type="entry name" value="Cation/H_exchanger_TM"/>
</dbReference>
<evidence type="ECO:0000313" key="13">
    <source>
        <dbReference type="Proteomes" id="UP001623661"/>
    </source>
</evidence>
<evidence type="ECO:0000256" key="3">
    <source>
        <dbReference type="ARBA" id="ARBA00022475"/>
    </source>
</evidence>
<evidence type="ECO:0000256" key="2">
    <source>
        <dbReference type="ARBA" id="ARBA00022448"/>
    </source>
</evidence>
<organism evidence="12 13">
    <name type="scientific">Candidatus Clostridium radicumherbarum</name>
    <dbReference type="NCBI Taxonomy" id="3381662"/>
    <lineage>
        <taxon>Bacteria</taxon>
        <taxon>Bacillati</taxon>
        <taxon>Bacillota</taxon>
        <taxon>Clostridia</taxon>
        <taxon>Eubacteriales</taxon>
        <taxon>Clostridiaceae</taxon>
        <taxon>Clostridium</taxon>
    </lineage>
</organism>
<comment type="similarity">
    <text evidence="10">Belongs to the monovalent cation:proton antiporter 1 (CPA1) transporter (TC 2.A.36) family.</text>
</comment>
<evidence type="ECO:0000256" key="4">
    <source>
        <dbReference type="ARBA" id="ARBA00022692"/>
    </source>
</evidence>
<comment type="caution">
    <text evidence="10">Lacks conserved residue(s) required for the propagation of feature annotation.</text>
</comment>
<comment type="caution">
    <text evidence="12">The sequence shown here is derived from an EMBL/GenBank/DDBJ whole genome shotgun (WGS) entry which is preliminary data.</text>
</comment>
<evidence type="ECO:0000313" key="12">
    <source>
        <dbReference type="EMBL" id="MFL0267487.1"/>
    </source>
</evidence>
<dbReference type="PANTHER" id="PTHR10110">
    <property type="entry name" value="SODIUM/HYDROGEN EXCHANGER"/>
    <property type="match status" value="1"/>
</dbReference>
<dbReference type="PANTHER" id="PTHR10110:SF86">
    <property type="entry name" value="SODIUM_HYDROGEN EXCHANGER 7"/>
    <property type="match status" value="1"/>
</dbReference>
<evidence type="ECO:0000256" key="5">
    <source>
        <dbReference type="ARBA" id="ARBA00022989"/>
    </source>
</evidence>
<feature type="domain" description="Cation/H+ exchanger transmembrane" evidence="11">
    <location>
        <begin position="4"/>
        <end position="406"/>
    </location>
</feature>
<feature type="transmembrane region" description="Helical" evidence="10">
    <location>
        <begin position="25"/>
        <end position="55"/>
    </location>
</feature>
<evidence type="ECO:0000256" key="6">
    <source>
        <dbReference type="ARBA" id="ARBA00023053"/>
    </source>
</evidence>
<keyword evidence="5 10" id="KW-1133">Transmembrane helix</keyword>
<reference evidence="12 13" key="1">
    <citation type="submission" date="2024-11" db="EMBL/GenBank/DDBJ databases">
        <authorList>
            <person name="Heng Y.C."/>
            <person name="Lim A.C.H."/>
            <person name="Lee J.K.Y."/>
            <person name="Kittelmann S."/>
        </authorList>
    </citation>
    <scope>NUCLEOTIDE SEQUENCE [LARGE SCALE GENOMIC DNA]</scope>
    <source>
        <strain evidence="12 13">WILCCON 0202</strain>
    </source>
</reference>
<proteinExistence type="inferred from homology"/>
<dbReference type="InterPro" id="IPR004705">
    <property type="entry name" value="Cation/H_exchanger_CPA1_bac"/>
</dbReference>
<protein>
    <submittedName>
        <fullName evidence="12">Na+/H+ antiporter</fullName>
    </submittedName>
</protein>
<feature type="transmembrane region" description="Helical" evidence="10">
    <location>
        <begin position="262"/>
        <end position="285"/>
    </location>
</feature>
<evidence type="ECO:0000256" key="1">
    <source>
        <dbReference type="ARBA" id="ARBA00004651"/>
    </source>
</evidence>
<evidence type="ECO:0000256" key="10">
    <source>
        <dbReference type="RuleBase" id="RU366002"/>
    </source>
</evidence>
<gene>
    <name evidence="12" type="ORF">ACJDUH_05165</name>
</gene>
<evidence type="ECO:0000259" key="11">
    <source>
        <dbReference type="Pfam" id="PF00999"/>
    </source>
</evidence>
<dbReference type="NCBIfam" id="TIGR00831">
    <property type="entry name" value="a_cpa1"/>
    <property type="match status" value="1"/>
</dbReference>
<keyword evidence="10" id="KW-0050">Antiport</keyword>
<keyword evidence="2 10" id="KW-0813">Transport</keyword>
<evidence type="ECO:0000256" key="7">
    <source>
        <dbReference type="ARBA" id="ARBA00023065"/>
    </source>
</evidence>